<reference evidence="3" key="1">
    <citation type="journal article" date="2018" name="Front. Microbiol.">
        <title>Genome-Based Analysis Reveals the Taxonomy and Diversity of the Family Idiomarinaceae.</title>
        <authorList>
            <person name="Liu Y."/>
            <person name="Lai Q."/>
            <person name="Shao Z."/>
        </authorList>
    </citation>
    <scope>NUCLEOTIDE SEQUENCE [LARGE SCALE GENOMIC DNA]</scope>
    <source>
        <strain evidence="3">F23</strain>
    </source>
</reference>
<dbReference type="Gene3D" id="3.40.630.30">
    <property type="match status" value="1"/>
</dbReference>
<organism evidence="2 3">
    <name type="scientific">Idiomarina fontislapidosi</name>
    <dbReference type="NCBI Taxonomy" id="263723"/>
    <lineage>
        <taxon>Bacteria</taxon>
        <taxon>Pseudomonadati</taxon>
        <taxon>Pseudomonadota</taxon>
        <taxon>Gammaproteobacteria</taxon>
        <taxon>Alteromonadales</taxon>
        <taxon>Idiomarinaceae</taxon>
        <taxon>Idiomarina</taxon>
    </lineage>
</organism>
<sequence>MQDELMIRPITAADSAAVISLANEVHGDNYLNEESLAALLEAGTVGDINLSFLAEKGGELLGVRLTAAPGQWPIDDACTPSAWKVAPEHICYFKCAAVAEGARGLGVGKKLLSASIEAAKQLGCEAGLAHIWMQSPNNSAFGYFSACGGELITTHARRWYQASIEDGYYCPVCDGTCYCKAGEMMLYFSSERL</sequence>
<evidence type="ECO:0000313" key="2">
    <source>
        <dbReference type="EMBL" id="RUO55207.1"/>
    </source>
</evidence>
<dbReference type="GO" id="GO:0016747">
    <property type="term" value="F:acyltransferase activity, transferring groups other than amino-acyl groups"/>
    <property type="evidence" value="ECO:0007669"/>
    <property type="project" value="InterPro"/>
</dbReference>
<evidence type="ECO:0000259" key="1">
    <source>
        <dbReference type="PROSITE" id="PS51186"/>
    </source>
</evidence>
<dbReference type="InterPro" id="IPR016181">
    <property type="entry name" value="Acyl_CoA_acyltransferase"/>
</dbReference>
<proteinExistence type="predicted"/>
<comment type="caution">
    <text evidence="2">The sequence shown here is derived from an EMBL/GenBank/DDBJ whole genome shotgun (WGS) entry which is preliminary data.</text>
</comment>
<name>A0A432Y2N7_9GAMM</name>
<dbReference type="PROSITE" id="PS51186">
    <property type="entry name" value="GNAT"/>
    <property type="match status" value="1"/>
</dbReference>
<evidence type="ECO:0000313" key="3">
    <source>
        <dbReference type="Proteomes" id="UP000287330"/>
    </source>
</evidence>
<feature type="domain" description="N-acetyltransferase" evidence="1">
    <location>
        <begin position="5"/>
        <end position="189"/>
    </location>
</feature>
<dbReference type="SUPFAM" id="SSF55729">
    <property type="entry name" value="Acyl-CoA N-acyltransferases (Nat)"/>
    <property type="match status" value="1"/>
</dbReference>
<protein>
    <submittedName>
        <fullName evidence="2">GNAT family N-acetyltransferase</fullName>
    </submittedName>
</protein>
<dbReference type="AlphaFoldDB" id="A0A432Y2N7"/>
<keyword evidence="3" id="KW-1185">Reference proteome</keyword>
<keyword evidence="2" id="KW-0808">Transferase</keyword>
<dbReference type="Pfam" id="PF00583">
    <property type="entry name" value="Acetyltransf_1"/>
    <property type="match status" value="1"/>
</dbReference>
<gene>
    <name evidence="2" type="ORF">CWE25_06750</name>
</gene>
<dbReference type="Proteomes" id="UP000287330">
    <property type="component" value="Unassembled WGS sequence"/>
</dbReference>
<dbReference type="CDD" id="cd04301">
    <property type="entry name" value="NAT_SF"/>
    <property type="match status" value="1"/>
</dbReference>
<accession>A0A432Y2N7</accession>
<dbReference type="EMBL" id="PIPV01000004">
    <property type="protein sequence ID" value="RUO55207.1"/>
    <property type="molecule type" value="Genomic_DNA"/>
</dbReference>
<dbReference type="InterPro" id="IPR000182">
    <property type="entry name" value="GNAT_dom"/>
</dbReference>
<dbReference type="OrthoDB" id="6321659at2"/>